<evidence type="ECO:0000313" key="2">
    <source>
        <dbReference type="EMBL" id="KAL3523728.1"/>
    </source>
</evidence>
<organism evidence="2 3">
    <name type="scientific">Cinchona calisaya</name>
    <dbReference type="NCBI Taxonomy" id="153742"/>
    <lineage>
        <taxon>Eukaryota</taxon>
        <taxon>Viridiplantae</taxon>
        <taxon>Streptophyta</taxon>
        <taxon>Embryophyta</taxon>
        <taxon>Tracheophyta</taxon>
        <taxon>Spermatophyta</taxon>
        <taxon>Magnoliopsida</taxon>
        <taxon>eudicotyledons</taxon>
        <taxon>Gunneridae</taxon>
        <taxon>Pentapetalae</taxon>
        <taxon>asterids</taxon>
        <taxon>lamiids</taxon>
        <taxon>Gentianales</taxon>
        <taxon>Rubiaceae</taxon>
        <taxon>Cinchonoideae</taxon>
        <taxon>Cinchoneae</taxon>
        <taxon>Cinchona</taxon>
    </lineage>
</organism>
<name>A0ABD3A1W3_9GENT</name>
<accession>A0ABD3A1W3</accession>
<keyword evidence="3" id="KW-1185">Reference proteome</keyword>
<dbReference type="EMBL" id="JBJUIK010000007">
    <property type="protein sequence ID" value="KAL3523728.1"/>
    <property type="molecule type" value="Genomic_DNA"/>
</dbReference>
<dbReference type="Proteomes" id="UP001630127">
    <property type="component" value="Unassembled WGS sequence"/>
</dbReference>
<evidence type="ECO:0000256" key="1">
    <source>
        <dbReference type="SAM" id="MobiDB-lite"/>
    </source>
</evidence>
<feature type="region of interest" description="Disordered" evidence="1">
    <location>
        <begin position="1"/>
        <end position="42"/>
    </location>
</feature>
<comment type="caution">
    <text evidence="2">The sequence shown here is derived from an EMBL/GenBank/DDBJ whole genome shotgun (WGS) entry which is preliminary data.</text>
</comment>
<sequence length="201" mass="22550">MPKNRSRWDSNPQSPAPEASALSIRPREPDNPLSSSSVAGSWSSDYNPYEGFDTVKAAYTKKRGDEATATQLENAYDKIMMAQLTRWKQGKTFGSFEIFEKLKAFEPPVSPTFTAIKFLCCCMHGYTGILNLIEGAGVFIPRLLYDNQPNYKAHINQQTAQTIRLLNPYTAGGRRRVEAKNPPPPAGAWLFQNLLRLSKNF</sequence>
<reference evidence="2 3" key="1">
    <citation type="submission" date="2024-11" db="EMBL/GenBank/DDBJ databases">
        <title>A near-complete genome assembly of Cinchona calisaya.</title>
        <authorList>
            <person name="Lian D.C."/>
            <person name="Zhao X.W."/>
            <person name="Wei L."/>
        </authorList>
    </citation>
    <scope>NUCLEOTIDE SEQUENCE [LARGE SCALE GENOMIC DNA]</scope>
    <source>
        <tissue evidence="2">Nenye</tissue>
    </source>
</reference>
<evidence type="ECO:0000313" key="3">
    <source>
        <dbReference type="Proteomes" id="UP001630127"/>
    </source>
</evidence>
<proteinExistence type="predicted"/>
<gene>
    <name evidence="2" type="ORF">ACH5RR_016562</name>
</gene>
<dbReference type="AlphaFoldDB" id="A0ABD3A1W3"/>
<protein>
    <submittedName>
        <fullName evidence="2">Uncharacterized protein</fullName>
    </submittedName>
</protein>